<dbReference type="Pfam" id="PF23289">
    <property type="entry name" value="Spectrin_5"/>
    <property type="match status" value="1"/>
</dbReference>
<accession>Q4RD96</accession>
<dbReference type="InterPro" id="IPR051336">
    <property type="entry name" value="RhoGEF_Guanine_NuclExch_SF"/>
</dbReference>
<dbReference type="GO" id="GO:0005737">
    <property type="term" value="C:cytoplasm"/>
    <property type="evidence" value="ECO:0007669"/>
    <property type="project" value="TreeGrafter"/>
</dbReference>
<proteinExistence type="predicted"/>
<evidence type="ECO:0000256" key="2">
    <source>
        <dbReference type="SAM" id="MobiDB-lite"/>
    </source>
</evidence>
<dbReference type="InterPro" id="IPR056466">
    <property type="entry name" value="Spectrin_DBS"/>
</dbReference>
<dbReference type="OrthoDB" id="8933828at2759"/>
<feature type="non-terminal residue" evidence="4">
    <location>
        <position position="1"/>
    </location>
</feature>
<dbReference type="GO" id="GO:0005085">
    <property type="term" value="F:guanyl-nucleotide exchange factor activity"/>
    <property type="evidence" value="ECO:0007669"/>
    <property type="project" value="UniProtKB-KW"/>
</dbReference>
<dbReference type="KEGG" id="tng:GSTEN00038808G001"/>
<evidence type="ECO:0000256" key="1">
    <source>
        <dbReference type="ARBA" id="ARBA00022658"/>
    </source>
</evidence>
<protein>
    <submittedName>
        <fullName evidence="4">(spotted green pufferfish) hypothetical protein</fullName>
    </submittedName>
</protein>
<keyword evidence="1" id="KW-0344">Guanine-nucleotide releasing factor</keyword>
<feature type="region of interest" description="Disordered" evidence="2">
    <location>
        <begin position="88"/>
        <end position="119"/>
    </location>
</feature>
<dbReference type="PANTHER" id="PTHR22826:SF201">
    <property type="entry name" value="GUANINE NUCLEOTIDE EXCHANGE FACTOR MCF2L2-RELATED"/>
    <property type="match status" value="1"/>
</dbReference>
<feature type="domain" description="Guanine nucleotide exchange factor DBS-like spectrin-like" evidence="3">
    <location>
        <begin position="15"/>
        <end position="91"/>
    </location>
</feature>
<sequence>VNQWCESGIYLLASQAVDKCQSQEGAESALADIERFLESAEKNQLNELRNLHNLYEVVLSEEVKASVLKALKRLEDVQEMFQKRHVSLKRLSAKQTRPVQHVAPRPESSPKQPPAKSAP</sequence>
<dbReference type="AlphaFoldDB" id="Q4RD96"/>
<evidence type="ECO:0000259" key="3">
    <source>
        <dbReference type="Pfam" id="PF23289"/>
    </source>
</evidence>
<evidence type="ECO:0000313" key="4">
    <source>
        <dbReference type="EMBL" id="CAG13636.1"/>
    </source>
</evidence>
<dbReference type="EMBL" id="CAAE01017052">
    <property type="protein sequence ID" value="CAG13636.1"/>
    <property type="molecule type" value="Genomic_DNA"/>
</dbReference>
<organism evidence="4">
    <name type="scientific">Tetraodon nigroviridis</name>
    <name type="common">Spotted green pufferfish</name>
    <name type="synonym">Chelonodon nigroviridis</name>
    <dbReference type="NCBI Taxonomy" id="99883"/>
    <lineage>
        <taxon>Eukaryota</taxon>
        <taxon>Metazoa</taxon>
        <taxon>Chordata</taxon>
        <taxon>Craniata</taxon>
        <taxon>Vertebrata</taxon>
        <taxon>Euteleostomi</taxon>
        <taxon>Actinopterygii</taxon>
        <taxon>Neopterygii</taxon>
        <taxon>Teleostei</taxon>
        <taxon>Neoteleostei</taxon>
        <taxon>Acanthomorphata</taxon>
        <taxon>Eupercaria</taxon>
        <taxon>Tetraodontiformes</taxon>
        <taxon>Tetradontoidea</taxon>
        <taxon>Tetraodontidae</taxon>
        <taxon>Tetraodon</taxon>
    </lineage>
</organism>
<gene>
    <name evidence="4" type="ORF">GSTENG00038808001</name>
</gene>
<comment type="caution">
    <text evidence="4">The sequence shown here is derived from an EMBL/GenBank/DDBJ whole genome shotgun (WGS) entry which is preliminary data.</text>
</comment>
<reference evidence="4" key="1">
    <citation type="journal article" date="2004" name="Nature">
        <title>Genome duplication in the teleost fish Tetraodon nigroviridis reveals the early vertebrate proto-karyotype.</title>
        <authorList>
            <person name="Jaillon O."/>
            <person name="Aury J.-M."/>
            <person name="Brunet F."/>
            <person name="Petit J.-L."/>
            <person name="Stange-Thomann N."/>
            <person name="Mauceli E."/>
            <person name="Bouneau L."/>
            <person name="Fischer C."/>
            <person name="Ozouf-Costaz C."/>
            <person name="Bernot A."/>
            <person name="Nicaud S."/>
            <person name="Jaffe D."/>
            <person name="Fisher S."/>
            <person name="Lutfalla G."/>
            <person name="Dossat C."/>
            <person name="Segurens B."/>
            <person name="Dasilva C."/>
            <person name="Salanoubat M."/>
            <person name="Levy M."/>
            <person name="Boudet N."/>
            <person name="Castellano S."/>
            <person name="Anthouard V."/>
            <person name="Jubin C."/>
            <person name="Castelli V."/>
            <person name="Katinka M."/>
            <person name="Vacherie B."/>
            <person name="Biemont C."/>
            <person name="Skalli Z."/>
            <person name="Cattolico L."/>
            <person name="Poulain J."/>
            <person name="De Berardinis V."/>
            <person name="Cruaud C."/>
            <person name="Duprat S."/>
            <person name="Brottier P."/>
            <person name="Coutanceau J.-P."/>
            <person name="Gouzy J."/>
            <person name="Parra G."/>
            <person name="Lardier G."/>
            <person name="Chapple C."/>
            <person name="McKernan K.J."/>
            <person name="McEwan P."/>
            <person name="Bosak S."/>
            <person name="Kellis M."/>
            <person name="Volff J.-N."/>
            <person name="Guigo R."/>
            <person name="Zody M.C."/>
            <person name="Mesirov J."/>
            <person name="Lindblad-Toh K."/>
            <person name="Birren B."/>
            <person name="Nusbaum C."/>
            <person name="Kahn D."/>
            <person name="Robinson-Rechavi M."/>
            <person name="Laudet V."/>
            <person name="Schachter V."/>
            <person name="Quetier F."/>
            <person name="Saurin W."/>
            <person name="Scarpelli C."/>
            <person name="Wincker P."/>
            <person name="Lander E.S."/>
            <person name="Weissenbach J."/>
            <person name="Roest Crollius H."/>
        </authorList>
    </citation>
    <scope>NUCLEOTIDE SEQUENCE [LARGE SCALE GENOMIC DNA]</scope>
</reference>
<name>Q4RD96_TETNG</name>
<reference evidence="4" key="2">
    <citation type="submission" date="2004-02" db="EMBL/GenBank/DDBJ databases">
        <authorList>
            <consortium name="Genoscope"/>
            <consortium name="Whitehead Institute Centre for Genome Research"/>
        </authorList>
    </citation>
    <scope>NUCLEOTIDE SEQUENCE</scope>
</reference>
<dbReference type="PANTHER" id="PTHR22826">
    <property type="entry name" value="RHO GUANINE EXCHANGE FACTOR-RELATED"/>
    <property type="match status" value="1"/>
</dbReference>
<feature type="non-terminal residue" evidence="4">
    <location>
        <position position="119"/>
    </location>
</feature>